<evidence type="ECO:0000256" key="4">
    <source>
        <dbReference type="ARBA" id="ARBA00023136"/>
    </source>
</evidence>
<dbReference type="Proteomes" id="UP000431269">
    <property type="component" value="Chromosome"/>
</dbReference>
<dbReference type="GO" id="GO:0016020">
    <property type="term" value="C:membrane"/>
    <property type="evidence" value="ECO:0007669"/>
    <property type="project" value="UniProtKB-SubCell"/>
</dbReference>
<feature type="transmembrane region" description="Helical" evidence="5">
    <location>
        <begin position="118"/>
        <end position="139"/>
    </location>
</feature>
<dbReference type="PANTHER" id="PTHR35988">
    <property type="entry name" value="15-CIS-ZETA-CAROTENE ISOMERASE, CHLOROPLASTIC"/>
    <property type="match status" value="1"/>
</dbReference>
<feature type="transmembrane region" description="Helical" evidence="5">
    <location>
        <begin position="6"/>
        <end position="23"/>
    </location>
</feature>
<protein>
    <submittedName>
        <fullName evidence="7">Putative membrane protein</fullName>
    </submittedName>
</protein>
<proteinExistence type="predicted"/>
<dbReference type="InterPro" id="IPR009915">
    <property type="entry name" value="NnrU_dom"/>
</dbReference>
<evidence type="ECO:0000313" key="7">
    <source>
        <dbReference type="EMBL" id="QGZ95846.1"/>
    </source>
</evidence>
<keyword evidence="4 5" id="KW-0472">Membrane</keyword>
<dbReference type="AlphaFoldDB" id="A0A6I6MR12"/>
<sequence>MNGFAWALAVFVLIHVGISATGLRTRLVSSIGIGPYRIAFSLVSLGLLLWLIHGYGVMRADPFDALNAPFWAPPAWLHWPAVVLALFGISLAAAGVLTPGPTLAGYEKAGLAKPAYGVLRITRHPFMWGVAFWALGHLLVNGERFALMLFGALGVMVLYGTRSIDRKGRARDPEAFARFETVTSNIPFAAIVQGRNKLALGEIGWRGLAGVTIAVGIALFHQSLFGAPAFSTSP</sequence>
<dbReference type="EMBL" id="CP047045">
    <property type="protein sequence ID" value="QGZ95846.1"/>
    <property type="molecule type" value="Genomic_DNA"/>
</dbReference>
<keyword evidence="3 5" id="KW-1133">Transmembrane helix</keyword>
<dbReference type="PANTHER" id="PTHR35988:SF2">
    <property type="entry name" value="15-CIS-ZETA-CAROTENE ISOMERASE, CHLOROPLASTIC"/>
    <property type="match status" value="1"/>
</dbReference>
<evidence type="ECO:0000313" key="8">
    <source>
        <dbReference type="Proteomes" id="UP000431269"/>
    </source>
</evidence>
<keyword evidence="8" id="KW-1185">Reference proteome</keyword>
<feature type="transmembrane region" description="Helical" evidence="5">
    <location>
        <begin position="203"/>
        <end position="224"/>
    </location>
</feature>
<feature type="domain" description="NnrU" evidence="6">
    <location>
        <begin position="5"/>
        <end position="228"/>
    </location>
</feature>
<evidence type="ECO:0000256" key="3">
    <source>
        <dbReference type="ARBA" id="ARBA00022989"/>
    </source>
</evidence>
<reference evidence="8" key="1">
    <citation type="submission" date="2019-12" db="EMBL/GenBank/DDBJ databases">
        <title>Complete genome of Terracaulis silvestris 0127_4.</title>
        <authorList>
            <person name="Vieira S."/>
            <person name="Riedel T."/>
            <person name="Sproer C."/>
            <person name="Pascual J."/>
            <person name="Boedeker C."/>
            <person name="Overmann J."/>
        </authorList>
    </citation>
    <scope>NUCLEOTIDE SEQUENCE [LARGE SCALE GENOMIC DNA]</scope>
    <source>
        <strain evidence="8">0127_4</strain>
    </source>
</reference>
<name>A0A6I6MR12_9CAUL</name>
<accession>A0A6I6MR12</accession>
<dbReference type="RefSeq" id="WP_158766675.1">
    <property type="nucleotide sequence ID" value="NZ_CP047045.1"/>
</dbReference>
<feature type="transmembrane region" description="Helical" evidence="5">
    <location>
        <begin position="35"/>
        <end position="56"/>
    </location>
</feature>
<gene>
    <name evidence="7" type="ORF">DSM104635_02698</name>
</gene>
<evidence type="ECO:0000259" key="6">
    <source>
        <dbReference type="Pfam" id="PF07298"/>
    </source>
</evidence>
<feature type="transmembrane region" description="Helical" evidence="5">
    <location>
        <begin position="145"/>
        <end position="161"/>
    </location>
</feature>
<comment type="subcellular location">
    <subcellularLocation>
        <location evidence="1">Membrane</location>
        <topology evidence="1">Multi-pass membrane protein</topology>
    </subcellularLocation>
</comment>
<feature type="transmembrane region" description="Helical" evidence="5">
    <location>
        <begin position="76"/>
        <end position="97"/>
    </location>
</feature>
<dbReference type="KEGG" id="tsv:DSM104635_02698"/>
<evidence type="ECO:0000256" key="2">
    <source>
        <dbReference type="ARBA" id="ARBA00022692"/>
    </source>
</evidence>
<dbReference type="GO" id="GO:0090471">
    <property type="term" value="F:9,15,9'-tri-cis-zeta-carotene isomerase activity"/>
    <property type="evidence" value="ECO:0007669"/>
    <property type="project" value="TreeGrafter"/>
</dbReference>
<evidence type="ECO:0000256" key="5">
    <source>
        <dbReference type="SAM" id="Phobius"/>
    </source>
</evidence>
<dbReference type="Pfam" id="PF07298">
    <property type="entry name" value="NnrU"/>
    <property type="match status" value="1"/>
</dbReference>
<evidence type="ECO:0000256" key="1">
    <source>
        <dbReference type="ARBA" id="ARBA00004141"/>
    </source>
</evidence>
<organism evidence="7 8">
    <name type="scientific">Terricaulis silvestris</name>
    <dbReference type="NCBI Taxonomy" id="2686094"/>
    <lineage>
        <taxon>Bacteria</taxon>
        <taxon>Pseudomonadati</taxon>
        <taxon>Pseudomonadota</taxon>
        <taxon>Alphaproteobacteria</taxon>
        <taxon>Caulobacterales</taxon>
        <taxon>Caulobacteraceae</taxon>
        <taxon>Terricaulis</taxon>
    </lineage>
</organism>
<keyword evidence="2 5" id="KW-0812">Transmembrane</keyword>